<evidence type="ECO:0000256" key="3">
    <source>
        <dbReference type="ARBA" id="ARBA00022842"/>
    </source>
</evidence>
<dbReference type="Pfam" id="PF08282">
    <property type="entry name" value="Hydrolase_3"/>
    <property type="match status" value="1"/>
</dbReference>
<dbReference type="EMBL" id="JBBMQS010000004">
    <property type="protein sequence ID" value="MEM5497332.1"/>
    <property type="molecule type" value="Genomic_DNA"/>
</dbReference>
<reference evidence="4 5" key="1">
    <citation type="submission" date="2024-03" db="EMBL/GenBank/DDBJ databases">
        <title>Community enrichment and isolation of bacterial strains for fucoidan degradation.</title>
        <authorList>
            <person name="Sichert A."/>
        </authorList>
    </citation>
    <scope>NUCLEOTIDE SEQUENCE [LARGE SCALE GENOMIC DNA]</scope>
    <source>
        <strain evidence="4 5">AS12</strain>
    </source>
</reference>
<dbReference type="RefSeq" id="WP_342881395.1">
    <property type="nucleotide sequence ID" value="NZ_JBBMQS010000004.1"/>
</dbReference>
<dbReference type="SUPFAM" id="SSF56784">
    <property type="entry name" value="HAD-like"/>
    <property type="match status" value="1"/>
</dbReference>
<dbReference type="InterPro" id="IPR023214">
    <property type="entry name" value="HAD_sf"/>
</dbReference>
<evidence type="ECO:0000313" key="4">
    <source>
        <dbReference type="EMBL" id="MEM5497332.1"/>
    </source>
</evidence>
<protein>
    <submittedName>
        <fullName evidence="4">HAD-IIB family hydrolase</fullName>
    </submittedName>
</protein>
<dbReference type="SFLD" id="SFLDG01142">
    <property type="entry name" value="C2.B.2:_Mannosyl-3-phosphoglyc"/>
    <property type="match status" value="1"/>
</dbReference>
<evidence type="ECO:0000256" key="2">
    <source>
        <dbReference type="ARBA" id="ARBA00022801"/>
    </source>
</evidence>
<dbReference type="Gene3D" id="3.40.50.1000">
    <property type="entry name" value="HAD superfamily/HAD-like"/>
    <property type="match status" value="1"/>
</dbReference>
<keyword evidence="2 4" id="KW-0378">Hydrolase</keyword>
<dbReference type="PANTHER" id="PTHR10000">
    <property type="entry name" value="PHOSPHOSERINE PHOSPHATASE"/>
    <property type="match status" value="1"/>
</dbReference>
<dbReference type="GO" id="GO:0016787">
    <property type="term" value="F:hydrolase activity"/>
    <property type="evidence" value="ECO:0007669"/>
    <property type="project" value="UniProtKB-KW"/>
</dbReference>
<dbReference type="SFLD" id="SFLDS00003">
    <property type="entry name" value="Haloacid_Dehalogenase"/>
    <property type="match status" value="1"/>
</dbReference>
<dbReference type="NCBIfam" id="TIGR01484">
    <property type="entry name" value="HAD-SF-IIB"/>
    <property type="match status" value="1"/>
</dbReference>
<dbReference type="NCBIfam" id="NF001218">
    <property type="entry name" value="PRK00192.1-5"/>
    <property type="match status" value="1"/>
</dbReference>
<keyword evidence="1" id="KW-0479">Metal-binding</keyword>
<dbReference type="InterPro" id="IPR006381">
    <property type="entry name" value="HAD-SF-IIB-MPGP"/>
</dbReference>
<dbReference type="Gene3D" id="3.30.980.20">
    <property type="entry name" value="Putative mannosyl-3-phosphoglycerate phosphatase, domain 2"/>
    <property type="match status" value="1"/>
</dbReference>
<comment type="caution">
    <text evidence="4">The sequence shown here is derived from an EMBL/GenBank/DDBJ whole genome shotgun (WGS) entry which is preliminary data.</text>
</comment>
<dbReference type="SFLD" id="SFLDG01140">
    <property type="entry name" value="C2.B:_Phosphomannomutase_and_P"/>
    <property type="match status" value="1"/>
</dbReference>
<dbReference type="NCBIfam" id="TIGR01486">
    <property type="entry name" value="HAD-SF-IIB-MPGP"/>
    <property type="match status" value="1"/>
</dbReference>
<organism evidence="4 5">
    <name type="scientific">Paraglaciecola mesophila</name>
    <dbReference type="NCBI Taxonomy" id="197222"/>
    <lineage>
        <taxon>Bacteria</taxon>
        <taxon>Pseudomonadati</taxon>
        <taxon>Pseudomonadota</taxon>
        <taxon>Gammaproteobacteria</taxon>
        <taxon>Alteromonadales</taxon>
        <taxon>Alteromonadaceae</taxon>
        <taxon>Paraglaciecola</taxon>
    </lineage>
</organism>
<proteinExistence type="predicted"/>
<sequence>MLKQLLVFSDMDGTLLDHDTYSYAPALNMLDILRSKHIPVIPTTSKTKAELDSLMAELKLNGPLIVENGAAVFIPQHLMKTQPEGTTEKEGFWVKEFARPRSHWLELIASIKSDFSGEFLQFSTMSEQQIIEHTGLNAKNAKLADTRMYSEPVKWLGSPERKLEFVTQLQQLGATVLQGGRFLGVSGLCNKGIALQWLVTAFQRHIGHSATLSVALGDSNNDAAMLEASDIAVRIKSPTHSFPSLERTTGVYDSTLEGPSGWTECLSKILINES</sequence>
<evidence type="ECO:0000256" key="1">
    <source>
        <dbReference type="ARBA" id="ARBA00022723"/>
    </source>
</evidence>
<evidence type="ECO:0000313" key="5">
    <source>
        <dbReference type="Proteomes" id="UP001461163"/>
    </source>
</evidence>
<dbReference type="InterPro" id="IPR006379">
    <property type="entry name" value="HAD-SF_hydro_IIB"/>
</dbReference>
<keyword evidence="5" id="KW-1185">Reference proteome</keyword>
<dbReference type="InterPro" id="IPR036412">
    <property type="entry name" value="HAD-like_sf"/>
</dbReference>
<accession>A0ABU9STX2</accession>
<keyword evidence="3" id="KW-0460">Magnesium</keyword>
<dbReference type="Proteomes" id="UP001461163">
    <property type="component" value="Unassembled WGS sequence"/>
</dbReference>
<name>A0ABU9STX2_9ALTE</name>
<gene>
    <name evidence="4" type="ORF">WNY77_08020</name>
</gene>
<dbReference type="PANTHER" id="PTHR10000:SF8">
    <property type="entry name" value="HAD SUPERFAMILY HYDROLASE-LIKE, TYPE 3"/>
    <property type="match status" value="1"/>
</dbReference>